<proteinExistence type="inferred from homology"/>
<dbReference type="InterPro" id="IPR035595">
    <property type="entry name" value="UDP_glycos_trans_CS"/>
</dbReference>
<dbReference type="FunFam" id="3.40.50.2000:FF:000107">
    <property type="entry name" value="Glycosyltransferase"/>
    <property type="match status" value="1"/>
</dbReference>
<dbReference type="SUPFAM" id="SSF53756">
    <property type="entry name" value="UDP-Glycosyltransferase/glycogen phosphorylase"/>
    <property type="match status" value="1"/>
</dbReference>
<dbReference type="EMBL" id="JAKUCV010000191">
    <property type="protein sequence ID" value="KAJ4850900.1"/>
    <property type="molecule type" value="Genomic_DNA"/>
</dbReference>
<dbReference type="PROSITE" id="PS00375">
    <property type="entry name" value="UDPGT"/>
    <property type="match status" value="1"/>
</dbReference>
<comment type="catalytic activity">
    <reaction evidence="5">
        <text>an anthocyanidin + UDP-alpha-D-glucose + H(+) = an anthocyanidin 3-O-beta-D-glucoside + UDP</text>
        <dbReference type="Rhea" id="RHEA:20093"/>
        <dbReference type="ChEBI" id="CHEBI:15378"/>
        <dbReference type="ChEBI" id="CHEBI:16307"/>
        <dbReference type="ChEBI" id="CHEBI:58223"/>
        <dbReference type="ChEBI" id="CHEBI:58885"/>
        <dbReference type="ChEBI" id="CHEBI:143576"/>
        <dbReference type="EC" id="2.4.1.115"/>
    </reaction>
</comment>
<evidence type="ECO:0000256" key="6">
    <source>
        <dbReference type="RuleBase" id="RU003718"/>
    </source>
</evidence>
<dbReference type="InterPro" id="IPR002213">
    <property type="entry name" value="UDP_glucos_trans"/>
</dbReference>
<evidence type="ECO:0000313" key="9">
    <source>
        <dbReference type="Proteomes" id="UP001141552"/>
    </source>
</evidence>
<keyword evidence="3 6" id="KW-0328">Glycosyltransferase</keyword>
<protein>
    <recommendedName>
        <fullName evidence="7">Glycosyltransferase</fullName>
        <ecNumber evidence="7">2.4.1.-</ecNumber>
    </recommendedName>
</protein>
<evidence type="ECO:0000256" key="3">
    <source>
        <dbReference type="ARBA" id="ARBA00022676"/>
    </source>
</evidence>
<evidence type="ECO:0000256" key="1">
    <source>
        <dbReference type="ARBA" id="ARBA00004935"/>
    </source>
</evidence>
<dbReference type="EC" id="2.4.1.-" evidence="7"/>
<evidence type="ECO:0000256" key="4">
    <source>
        <dbReference type="ARBA" id="ARBA00022679"/>
    </source>
</evidence>
<name>A0A9Q0GIU0_9ROSI</name>
<sequence>MGSISSSRDESKYHAVLFPFMSKGHTIPQIHLAHLLLRRGIAVTFFTTPANRPFIAKSLADTTASIIDLPFPKNIPEIPPEVESTDKLPSMSLFPKFALATKHMQADFEKALEVLPRVNFMVSDGFLWWTLESANKFGFPRLVFYGMNVFAMCVSRAVVGARLLFGPESDDELITVPQFPWIKVTKNDIEPSFRDPEPKGLHFEFNMACLKAGINSYGYLSNSFYQLESTFVDYWNREENRNKVWLVGPLCLADPLRIEHEPHKRPTWIQWLDQKLDHGSPVLYVAFGSQAEISQEQLREIAIGLEKSGVNFLWVTRTKESELGDGFEERVKERGIVVREWVNQREILMHPSVQGFLSHCGWNSAMESICAGVPILAWPMMAEQHLNARMIVEEIKVGVRVETCNGSVRGFVKWEGLEKTVKELMEGEVGKMARKNVEDYALKAKKAMEEETGSSWQTLDTLIGKFCSSN</sequence>
<organism evidence="8 9">
    <name type="scientific">Turnera subulata</name>
    <dbReference type="NCBI Taxonomy" id="218843"/>
    <lineage>
        <taxon>Eukaryota</taxon>
        <taxon>Viridiplantae</taxon>
        <taxon>Streptophyta</taxon>
        <taxon>Embryophyta</taxon>
        <taxon>Tracheophyta</taxon>
        <taxon>Spermatophyta</taxon>
        <taxon>Magnoliopsida</taxon>
        <taxon>eudicotyledons</taxon>
        <taxon>Gunneridae</taxon>
        <taxon>Pentapetalae</taxon>
        <taxon>rosids</taxon>
        <taxon>fabids</taxon>
        <taxon>Malpighiales</taxon>
        <taxon>Passifloraceae</taxon>
        <taxon>Turnera</taxon>
    </lineage>
</organism>
<dbReference type="GO" id="GO:0047213">
    <property type="term" value="F:anthocyanidin 3-O-glucosyltransferase activity"/>
    <property type="evidence" value="ECO:0007669"/>
    <property type="project" value="UniProtKB-EC"/>
</dbReference>
<comment type="similarity">
    <text evidence="2 6">Belongs to the UDP-glycosyltransferase family.</text>
</comment>
<keyword evidence="4 6" id="KW-0808">Transferase</keyword>
<comment type="pathway">
    <text evidence="1">Pigment biosynthesis; anthocyanin biosynthesis.</text>
</comment>
<dbReference type="Pfam" id="PF00201">
    <property type="entry name" value="UDPGT"/>
    <property type="match status" value="1"/>
</dbReference>
<dbReference type="PANTHER" id="PTHR48047:SF164">
    <property type="entry name" value="GLYCOSYLTRANSFERASE"/>
    <property type="match status" value="1"/>
</dbReference>
<dbReference type="AlphaFoldDB" id="A0A9Q0GIU0"/>
<dbReference type="CDD" id="cd03784">
    <property type="entry name" value="GT1_Gtf-like"/>
    <property type="match status" value="1"/>
</dbReference>
<reference evidence="8" key="2">
    <citation type="journal article" date="2023" name="Plants (Basel)">
        <title>Annotation of the Turnera subulata (Passifloraceae) Draft Genome Reveals the S-Locus Evolved after the Divergence of Turneroideae from Passifloroideae in a Stepwise Manner.</title>
        <authorList>
            <person name="Henning P.M."/>
            <person name="Roalson E.H."/>
            <person name="Mir W."/>
            <person name="McCubbin A.G."/>
            <person name="Shore J.S."/>
        </authorList>
    </citation>
    <scope>NUCLEOTIDE SEQUENCE</scope>
    <source>
        <strain evidence="8">F60SS</strain>
    </source>
</reference>
<keyword evidence="9" id="KW-1185">Reference proteome</keyword>
<evidence type="ECO:0000256" key="7">
    <source>
        <dbReference type="RuleBase" id="RU362057"/>
    </source>
</evidence>
<dbReference type="Gene3D" id="3.40.50.2000">
    <property type="entry name" value="Glycogen Phosphorylase B"/>
    <property type="match status" value="2"/>
</dbReference>
<dbReference type="Proteomes" id="UP001141552">
    <property type="component" value="Unassembled WGS sequence"/>
</dbReference>
<comment type="caution">
    <text evidence="8">The sequence shown here is derived from an EMBL/GenBank/DDBJ whole genome shotgun (WGS) entry which is preliminary data.</text>
</comment>
<accession>A0A9Q0GIU0</accession>
<evidence type="ECO:0000256" key="5">
    <source>
        <dbReference type="ARBA" id="ARBA00047606"/>
    </source>
</evidence>
<evidence type="ECO:0000313" key="8">
    <source>
        <dbReference type="EMBL" id="KAJ4850900.1"/>
    </source>
</evidence>
<dbReference type="PANTHER" id="PTHR48047">
    <property type="entry name" value="GLYCOSYLTRANSFERASE"/>
    <property type="match status" value="1"/>
</dbReference>
<gene>
    <name evidence="8" type="ORF">Tsubulata_035646</name>
</gene>
<evidence type="ECO:0000256" key="2">
    <source>
        <dbReference type="ARBA" id="ARBA00009995"/>
    </source>
</evidence>
<dbReference type="OrthoDB" id="5835829at2759"/>
<reference evidence="8" key="1">
    <citation type="submission" date="2022-02" db="EMBL/GenBank/DDBJ databases">
        <authorList>
            <person name="Henning P.M."/>
            <person name="McCubbin A.G."/>
            <person name="Shore J.S."/>
        </authorList>
    </citation>
    <scope>NUCLEOTIDE SEQUENCE</scope>
    <source>
        <strain evidence="8">F60SS</strain>
        <tissue evidence="8">Leaves</tissue>
    </source>
</reference>